<sequence>MGLNIDLDRARQVVQGLKGLGDHLVPTGAPAAESAGPEKSVAAVSAVSASGDHVAKEYGALLQEAAAFLGRAVQAFESMDQNNAANIHSSGPQNM</sequence>
<reference evidence="1 2" key="1">
    <citation type="submission" date="2015-03" db="EMBL/GenBank/DDBJ databases">
        <authorList>
            <person name="Murphy D."/>
        </authorList>
    </citation>
    <scope>NUCLEOTIDE SEQUENCE [LARGE SCALE GENOMIC DNA]</scope>
    <source>
        <strain evidence="1 2">PAP088</strain>
    </source>
</reference>
<proteinExistence type="predicted"/>
<organism evidence="1 2">
    <name type="scientific">Mycobacteroides abscessus</name>
    <dbReference type="NCBI Taxonomy" id="36809"/>
    <lineage>
        <taxon>Bacteria</taxon>
        <taxon>Bacillati</taxon>
        <taxon>Actinomycetota</taxon>
        <taxon>Actinomycetes</taxon>
        <taxon>Mycobacteriales</taxon>
        <taxon>Mycobacteriaceae</taxon>
        <taxon>Mycobacteroides</taxon>
    </lineage>
</organism>
<accession>A0A0U1A6K8</accession>
<protein>
    <recommendedName>
        <fullName evidence="3">PE family protein</fullName>
    </recommendedName>
</protein>
<evidence type="ECO:0008006" key="3">
    <source>
        <dbReference type="Google" id="ProtNLM"/>
    </source>
</evidence>
<evidence type="ECO:0000313" key="2">
    <source>
        <dbReference type="Proteomes" id="UP000045782"/>
    </source>
</evidence>
<gene>
    <name evidence="1" type="ORF">ERS075579_01598</name>
</gene>
<dbReference type="AlphaFoldDB" id="A0A0U1A6K8"/>
<dbReference type="EMBL" id="CSWP01000003">
    <property type="protein sequence ID" value="CPV45049.1"/>
    <property type="molecule type" value="Genomic_DNA"/>
</dbReference>
<dbReference type="RefSeq" id="WP_005064499.1">
    <property type="nucleotide sequence ID" value="NZ_AP022621.1"/>
</dbReference>
<evidence type="ECO:0000313" key="1">
    <source>
        <dbReference type="EMBL" id="CPV45049.1"/>
    </source>
</evidence>
<name>A0A0U1A6K8_9MYCO</name>
<dbReference type="Proteomes" id="UP000045782">
    <property type="component" value="Unassembled WGS sequence"/>
</dbReference>